<sequence>MLPFAHVLAGFTLGFTFRKELGRILRETPSCSSITGLAPEHLAAVGITALALDFDGVLAPHGFPEPLPEAREWLIRCSTVFGTDRIFILSNKPTEARRIWFRNHFPEIRFISGVRKKPYPDGLHKVGELAHAPLSAILMVDDRLLTGCLAALTAGARPLYIRSPYRSFRHRPLAETFFMLLRAGERFFFKGASRL</sequence>
<dbReference type="InterPro" id="IPR036412">
    <property type="entry name" value="HAD-like_sf"/>
</dbReference>
<dbReference type="RefSeq" id="WP_151127786.1">
    <property type="nucleotide sequence ID" value="NZ_VZQZ01000003.1"/>
</dbReference>
<protein>
    <submittedName>
        <fullName evidence="1">Uncharacterized protein</fullName>
    </submittedName>
</protein>
<dbReference type="InterPro" id="IPR023214">
    <property type="entry name" value="HAD_sf"/>
</dbReference>
<organism evidence="1 2">
    <name type="scientific">Oryzomonas japonica</name>
    <dbReference type="NCBI Taxonomy" id="2603858"/>
    <lineage>
        <taxon>Bacteria</taxon>
        <taxon>Pseudomonadati</taxon>
        <taxon>Thermodesulfobacteriota</taxon>
        <taxon>Desulfuromonadia</taxon>
        <taxon>Geobacterales</taxon>
        <taxon>Geobacteraceae</taxon>
        <taxon>Oryzomonas</taxon>
    </lineage>
</organism>
<evidence type="ECO:0000313" key="1">
    <source>
        <dbReference type="EMBL" id="KAB0666099.1"/>
    </source>
</evidence>
<dbReference type="Gene3D" id="3.40.50.1000">
    <property type="entry name" value="HAD superfamily/HAD-like"/>
    <property type="match status" value="1"/>
</dbReference>
<evidence type="ECO:0000313" key="2">
    <source>
        <dbReference type="Proteomes" id="UP000420562"/>
    </source>
</evidence>
<accession>A0A7J4ZS96</accession>
<gene>
    <name evidence="1" type="ORF">F6V25_06390</name>
</gene>
<reference evidence="1 2" key="1">
    <citation type="submission" date="2019-09" db="EMBL/GenBank/DDBJ databases">
        <title>Geobacter sp. Red96, a novel strain isolated from paddy soil.</title>
        <authorList>
            <person name="Xu Z."/>
            <person name="Masuda Y."/>
            <person name="Itoh H."/>
            <person name="Senoo K."/>
        </authorList>
    </citation>
    <scope>NUCLEOTIDE SEQUENCE [LARGE SCALE GENOMIC DNA]</scope>
    <source>
        <strain evidence="1 2">Red96</strain>
    </source>
</reference>
<comment type="caution">
    <text evidence="1">The sequence shown here is derived from an EMBL/GenBank/DDBJ whole genome shotgun (WGS) entry which is preliminary data.</text>
</comment>
<keyword evidence="2" id="KW-1185">Reference proteome</keyword>
<dbReference type="SUPFAM" id="SSF56784">
    <property type="entry name" value="HAD-like"/>
    <property type="match status" value="1"/>
</dbReference>
<dbReference type="AlphaFoldDB" id="A0A7J4ZS96"/>
<dbReference type="Proteomes" id="UP000420562">
    <property type="component" value="Unassembled WGS sequence"/>
</dbReference>
<proteinExistence type="predicted"/>
<dbReference type="EMBL" id="VZQZ01000003">
    <property type="protein sequence ID" value="KAB0666099.1"/>
    <property type="molecule type" value="Genomic_DNA"/>
</dbReference>
<name>A0A7J4ZS96_9BACT</name>